<dbReference type="GO" id="GO:0006508">
    <property type="term" value="P:proteolysis"/>
    <property type="evidence" value="ECO:0007669"/>
    <property type="project" value="UniProtKB-KW"/>
</dbReference>
<dbReference type="GO" id="GO:0003676">
    <property type="term" value="F:nucleic acid binding"/>
    <property type="evidence" value="ECO:0007669"/>
    <property type="project" value="InterPro"/>
</dbReference>
<feature type="compositionally biased region" description="Basic and acidic residues" evidence="1">
    <location>
        <begin position="15"/>
        <end position="28"/>
    </location>
</feature>
<feature type="region of interest" description="Disordered" evidence="1">
    <location>
        <begin position="1"/>
        <end position="28"/>
    </location>
</feature>
<protein>
    <submittedName>
        <fullName evidence="2">Gag-protease polyprotein</fullName>
    </submittedName>
</protein>
<name>A0A392S1D5_9FABA</name>
<dbReference type="AlphaFoldDB" id="A0A392S1D5"/>
<keyword evidence="2" id="KW-0645">Protease</keyword>
<accession>A0A392S1D5</accession>
<keyword evidence="3" id="KW-1185">Reference proteome</keyword>
<feature type="compositionally biased region" description="Polar residues" evidence="1">
    <location>
        <begin position="1"/>
        <end position="12"/>
    </location>
</feature>
<dbReference type="InterPro" id="IPR036875">
    <property type="entry name" value="Znf_CCHC_sf"/>
</dbReference>
<dbReference type="EMBL" id="LXQA010301987">
    <property type="protein sequence ID" value="MCI42232.1"/>
    <property type="molecule type" value="Genomic_DNA"/>
</dbReference>
<keyword evidence="2" id="KW-0378">Hydrolase</keyword>
<evidence type="ECO:0000313" key="2">
    <source>
        <dbReference type="EMBL" id="MCI42232.1"/>
    </source>
</evidence>
<dbReference type="GO" id="GO:0008233">
    <property type="term" value="F:peptidase activity"/>
    <property type="evidence" value="ECO:0007669"/>
    <property type="project" value="UniProtKB-KW"/>
</dbReference>
<organism evidence="2 3">
    <name type="scientific">Trifolium medium</name>
    <dbReference type="NCBI Taxonomy" id="97028"/>
    <lineage>
        <taxon>Eukaryota</taxon>
        <taxon>Viridiplantae</taxon>
        <taxon>Streptophyta</taxon>
        <taxon>Embryophyta</taxon>
        <taxon>Tracheophyta</taxon>
        <taxon>Spermatophyta</taxon>
        <taxon>Magnoliopsida</taxon>
        <taxon>eudicotyledons</taxon>
        <taxon>Gunneridae</taxon>
        <taxon>Pentapetalae</taxon>
        <taxon>rosids</taxon>
        <taxon>fabids</taxon>
        <taxon>Fabales</taxon>
        <taxon>Fabaceae</taxon>
        <taxon>Papilionoideae</taxon>
        <taxon>50 kb inversion clade</taxon>
        <taxon>NPAAA clade</taxon>
        <taxon>Hologalegina</taxon>
        <taxon>IRL clade</taxon>
        <taxon>Trifolieae</taxon>
        <taxon>Trifolium</taxon>
    </lineage>
</organism>
<dbReference type="Proteomes" id="UP000265520">
    <property type="component" value="Unassembled WGS sequence"/>
</dbReference>
<sequence length="115" mass="12830">ISQDISRNTGNQRKTKIDEKPNQSKGVQCHECEGNGHIRTECATFLKKLKKGFTVSWSDEDESEGEMESESAKQITALTGICTSDAESCDEELTYDELAASYKELCIRSEEVCRA</sequence>
<feature type="non-terminal residue" evidence="2">
    <location>
        <position position="1"/>
    </location>
</feature>
<feature type="non-terminal residue" evidence="2">
    <location>
        <position position="115"/>
    </location>
</feature>
<evidence type="ECO:0000313" key="3">
    <source>
        <dbReference type="Proteomes" id="UP000265520"/>
    </source>
</evidence>
<comment type="caution">
    <text evidence="2">The sequence shown here is derived from an EMBL/GenBank/DDBJ whole genome shotgun (WGS) entry which is preliminary data.</text>
</comment>
<reference evidence="2 3" key="1">
    <citation type="journal article" date="2018" name="Front. Plant Sci.">
        <title>Red Clover (Trifolium pratense) and Zigzag Clover (T. medium) - A Picture of Genomic Similarities and Differences.</title>
        <authorList>
            <person name="Dluhosova J."/>
            <person name="Istvanek J."/>
            <person name="Nedelnik J."/>
            <person name="Repkova J."/>
        </authorList>
    </citation>
    <scope>NUCLEOTIDE SEQUENCE [LARGE SCALE GENOMIC DNA]</scope>
    <source>
        <strain evidence="3">cv. 10/8</strain>
        <tissue evidence="2">Leaf</tissue>
    </source>
</reference>
<evidence type="ECO:0000256" key="1">
    <source>
        <dbReference type="SAM" id="MobiDB-lite"/>
    </source>
</evidence>
<dbReference type="GO" id="GO:0008270">
    <property type="term" value="F:zinc ion binding"/>
    <property type="evidence" value="ECO:0007669"/>
    <property type="project" value="InterPro"/>
</dbReference>
<dbReference type="SUPFAM" id="SSF57756">
    <property type="entry name" value="Retrovirus zinc finger-like domains"/>
    <property type="match status" value="1"/>
</dbReference>
<proteinExistence type="predicted"/>